<dbReference type="SMART" id="SM00471">
    <property type="entry name" value="HDc"/>
    <property type="match status" value="1"/>
</dbReference>
<feature type="domain" description="HD-GYP" evidence="1">
    <location>
        <begin position="175"/>
        <end position="385"/>
    </location>
</feature>
<dbReference type="RefSeq" id="WP_154716951.1">
    <property type="nucleotide sequence ID" value="NZ_LT837803.1"/>
</dbReference>
<dbReference type="InterPro" id="IPR029016">
    <property type="entry name" value="GAF-like_dom_sf"/>
</dbReference>
<dbReference type="GO" id="GO:0008081">
    <property type="term" value="F:phosphoric diester hydrolase activity"/>
    <property type="evidence" value="ECO:0007669"/>
    <property type="project" value="UniProtKB-ARBA"/>
</dbReference>
<organism evidence="2 3">
    <name type="scientific">Sterolibacterium denitrificans</name>
    <dbReference type="NCBI Taxonomy" id="157592"/>
    <lineage>
        <taxon>Bacteria</taxon>
        <taxon>Pseudomonadati</taxon>
        <taxon>Pseudomonadota</taxon>
        <taxon>Betaproteobacteria</taxon>
        <taxon>Nitrosomonadales</taxon>
        <taxon>Sterolibacteriaceae</taxon>
        <taxon>Sterolibacterium</taxon>
    </lineage>
</organism>
<dbReference type="InterPro" id="IPR003607">
    <property type="entry name" value="HD/PDEase_dom"/>
</dbReference>
<dbReference type="PANTHER" id="PTHR45228">
    <property type="entry name" value="CYCLIC DI-GMP PHOSPHODIESTERASE TM_0186-RELATED"/>
    <property type="match status" value="1"/>
</dbReference>
<dbReference type="InterPro" id="IPR003018">
    <property type="entry name" value="GAF"/>
</dbReference>
<name>A0A7Z7HRL4_9PROT</name>
<dbReference type="InterPro" id="IPR052020">
    <property type="entry name" value="Cyclic_di-GMP/3'3'-cGAMP_PDE"/>
</dbReference>
<dbReference type="Gene3D" id="1.10.3210.10">
    <property type="entry name" value="Hypothetical protein af1432"/>
    <property type="match status" value="1"/>
</dbReference>
<dbReference type="PROSITE" id="PS51832">
    <property type="entry name" value="HD_GYP"/>
    <property type="match status" value="1"/>
</dbReference>
<dbReference type="SUPFAM" id="SSF109604">
    <property type="entry name" value="HD-domain/PDEase-like"/>
    <property type="match status" value="1"/>
</dbReference>
<protein>
    <submittedName>
        <fullName evidence="2">Metal dependent phosphohydrolase</fullName>
    </submittedName>
</protein>
<dbReference type="Pfam" id="PF01590">
    <property type="entry name" value="GAF"/>
    <property type="match status" value="1"/>
</dbReference>
<dbReference type="SUPFAM" id="SSF55781">
    <property type="entry name" value="GAF domain-like"/>
    <property type="match status" value="1"/>
</dbReference>
<dbReference type="PANTHER" id="PTHR45228:SF1">
    <property type="entry name" value="CYCLIC DI-GMP PHOSPHODIESTERASE TM_0186"/>
    <property type="match status" value="1"/>
</dbReference>
<dbReference type="CDD" id="cd00077">
    <property type="entry name" value="HDc"/>
    <property type="match status" value="1"/>
</dbReference>
<dbReference type="EMBL" id="LT837803">
    <property type="protein sequence ID" value="SMB27738.1"/>
    <property type="molecule type" value="Genomic_DNA"/>
</dbReference>
<proteinExistence type="predicted"/>
<evidence type="ECO:0000313" key="3">
    <source>
        <dbReference type="Proteomes" id="UP000242886"/>
    </source>
</evidence>
<evidence type="ECO:0000313" key="2">
    <source>
        <dbReference type="EMBL" id="SMB27738.1"/>
    </source>
</evidence>
<dbReference type="Gene3D" id="3.30.450.40">
    <property type="match status" value="1"/>
</dbReference>
<sequence>MSEHQPNPPNPELYGHADLLAHLNGGEPLDQRLAVIHEALYTMVGCIDRISVASYDPATDLLKTFLASSPGRNDLVRYEARLADTPSLAEILKAGRPRIINDLRLTRQSQRTHSKIISEEGYRCSYTTPMYLNGRCWGFIFFDSRQPGPLPEAVLNQLDIFAHLISAVVTAEMMTVRTLAAAIKTAHDMVHFRDPETGSHIDRMARYSRLIAQHLSATGAATLDDETIERIFQFAPLHDIGKMAIPDRILLKPGRLSPEEREEMKLHTLRGHEMIEDIVRNFGLDHLDRLDLLKNIAESHHEAMDGSGYPHGLRGDEIPLEARIIAVADVFDALTSSRPYKPSWSNEEAFAWLRQLSRSKFDEDCVDALIFNAAKVREIQQQFRDDPSIAN</sequence>
<dbReference type="AlphaFoldDB" id="A0A7Z7HRL4"/>
<dbReference type="InterPro" id="IPR037522">
    <property type="entry name" value="HD_GYP_dom"/>
</dbReference>
<accession>A0A7Z7HRL4</accession>
<dbReference type="Proteomes" id="UP000242886">
    <property type="component" value="Chromosome SDENCHOL"/>
</dbReference>
<keyword evidence="3" id="KW-1185">Reference proteome</keyword>
<reference evidence="2" key="1">
    <citation type="submission" date="2017-03" db="EMBL/GenBank/DDBJ databases">
        <authorList>
            <consortium name="AG Boll"/>
        </authorList>
    </citation>
    <scope>NUCLEOTIDE SEQUENCE [LARGE SCALE GENOMIC DNA]</scope>
    <source>
        <strain evidence="2">Chol</strain>
    </source>
</reference>
<evidence type="ECO:0000259" key="1">
    <source>
        <dbReference type="PROSITE" id="PS51832"/>
    </source>
</evidence>
<dbReference type="Pfam" id="PF13487">
    <property type="entry name" value="HD_5"/>
    <property type="match status" value="1"/>
</dbReference>
<gene>
    <name evidence="2" type="ORF">SDENCHOL_20455</name>
</gene>